<organism evidence="2 3">
    <name type="scientific">Fistulina hepatica ATCC 64428</name>
    <dbReference type="NCBI Taxonomy" id="1128425"/>
    <lineage>
        <taxon>Eukaryota</taxon>
        <taxon>Fungi</taxon>
        <taxon>Dikarya</taxon>
        <taxon>Basidiomycota</taxon>
        <taxon>Agaricomycotina</taxon>
        <taxon>Agaricomycetes</taxon>
        <taxon>Agaricomycetidae</taxon>
        <taxon>Agaricales</taxon>
        <taxon>Fistulinaceae</taxon>
        <taxon>Fistulina</taxon>
    </lineage>
</organism>
<dbReference type="Proteomes" id="UP000054144">
    <property type="component" value="Unassembled WGS sequence"/>
</dbReference>
<dbReference type="InterPro" id="IPR032675">
    <property type="entry name" value="LRR_dom_sf"/>
</dbReference>
<evidence type="ECO:0000256" key="1">
    <source>
        <dbReference type="SAM" id="Coils"/>
    </source>
</evidence>
<dbReference type="OrthoDB" id="3365698at2759"/>
<keyword evidence="1" id="KW-0175">Coiled coil</keyword>
<feature type="coiled-coil region" evidence="1">
    <location>
        <begin position="1"/>
        <end position="28"/>
    </location>
</feature>
<evidence type="ECO:0000313" key="2">
    <source>
        <dbReference type="EMBL" id="KIY45557.1"/>
    </source>
</evidence>
<dbReference type="Gene3D" id="1.20.1280.50">
    <property type="match status" value="1"/>
</dbReference>
<proteinExistence type="predicted"/>
<dbReference type="EMBL" id="KN882047">
    <property type="protein sequence ID" value="KIY45557.1"/>
    <property type="molecule type" value="Genomic_DNA"/>
</dbReference>
<accession>A0A0D7A3F1</accession>
<evidence type="ECO:0000313" key="3">
    <source>
        <dbReference type="Proteomes" id="UP000054144"/>
    </source>
</evidence>
<protein>
    <submittedName>
        <fullName evidence="2">Uncharacterized protein</fullName>
    </submittedName>
</protein>
<keyword evidence="3" id="KW-1185">Reference proteome</keyword>
<sequence length="534" mass="60675">MARIEREINNLEATVKEVNDMSEDARAALGLKPVFEYLAVARSVLSPIRKLPVELLSTVFSYLIASYSDRLQTPEDMTLEAGIFGDRYSTIHRLASVCKHWWRIMRDTPMLRPQAHLIPGSYSCKDLLAVRRYIEMVSPHPFKFCLVRDVHVCSDASTRQTEQTNYWAIVQALVKVSSLWRVAELHAPDRCGLDNVSEAVAVFVYRSSYPVLKELCLYSCSTSQFFFPEQVPALRVLRLHACQIDLHAMQPILRQITDLNLAFLKDVDFHAVLSLAPALSQLTVRGCTSSEVARAHIVCDSHQLSSNTVSLPQLRRLDLDQSLFMLDIITAPNLVHFCLYDSSPHLEVVGFFLRRSRCNIESLCVDKVGSSIALVELLRQMPYVTHLSVRAYLDVWLALRERNADGGFTVLPRLQHLEVEIDKAEKPSFRNIHNVIRVAQKRCGARKIKVEGRVGYRKGKEPHATLRRLDIRCPEARSQYRELQALSECGALEVYCVASDETRFINTRYHDFYDSGESDDGDGEDGGDRDIAYI</sequence>
<dbReference type="SUPFAM" id="SSF52047">
    <property type="entry name" value="RNI-like"/>
    <property type="match status" value="1"/>
</dbReference>
<dbReference type="Gene3D" id="3.80.10.10">
    <property type="entry name" value="Ribonuclease Inhibitor"/>
    <property type="match status" value="1"/>
</dbReference>
<gene>
    <name evidence="2" type="ORF">FISHEDRAFT_76411</name>
</gene>
<dbReference type="AlphaFoldDB" id="A0A0D7A3F1"/>
<reference evidence="2 3" key="1">
    <citation type="journal article" date="2015" name="Fungal Genet. Biol.">
        <title>Evolution of novel wood decay mechanisms in Agaricales revealed by the genome sequences of Fistulina hepatica and Cylindrobasidium torrendii.</title>
        <authorList>
            <person name="Floudas D."/>
            <person name="Held B.W."/>
            <person name="Riley R."/>
            <person name="Nagy L.G."/>
            <person name="Koehler G."/>
            <person name="Ransdell A.S."/>
            <person name="Younus H."/>
            <person name="Chow J."/>
            <person name="Chiniquy J."/>
            <person name="Lipzen A."/>
            <person name="Tritt A."/>
            <person name="Sun H."/>
            <person name="Haridas S."/>
            <person name="LaButti K."/>
            <person name="Ohm R.A."/>
            <person name="Kues U."/>
            <person name="Blanchette R.A."/>
            <person name="Grigoriev I.V."/>
            <person name="Minto R.E."/>
            <person name="Hibbett D.S."/>
        </authorList>
    </citation>
    <scope>NUCLEOTIDE SEQUENCE [LARGE SCALE GENOMIC DNA]</scope>
    <source>
        <strain evidence="2 3">ATCC 64428</strain>
    </source>
</reference>
<name>A0A0D7A3F1_9AGAR</name>